<feature type="compositionally biased region" description="Low complexity" evidence="1">
    <location>
        <begin position="30"/>
        <end position="49"/>
    </location>
</feature>
<dbReference type="CDD" id="cd15457">
    <property type="entry name" value="NADAR"/>
    <property type="match status" value="1"/>
</dbReference>
<feature type="compositionally biased region" description="Polar residues" evidence="1">
    <location>
        <begin position="92"/>
        <end position="101"/>
    </location>
</feature>
<proteinExistence type="predicted"/>
<dbReference type="SUPFAM" id="SSF143990">
    <property type="entry name" value="YbiA-like"/>
    <property type="match status" value="1"/>
</dbReference>
<organism evidence="3 4">
    <name type="scientific">Exophiala sideris</name>
    <dbReference type="NCBI Taxonomy" id="1016849"/>
    <lineage>
        <taxon>Eukaryota</taxon>
        <taxon>Fungi</taxon>
        <taxon>Dikarya</taxon>
        <taxon>Ascomycota</taxon>
        <taxon>Pezizomycotina</taxon>
        <taxon>Eurotiomycetes</taxon>
        <taxon>Chaetothyriomycetidae</taxon>
        <taxon>Chaetothyriales</taxon>
        <taxon>Herpotrichiellaceae</taxon>
        <taxon>Exophiala</taxon>
    </lineage>
</organism>
<feature type="region of interest" description="Disordered" evidence="1">
    <location>
        <begin position="1"/>
        <end position="184"/>
    </location>
</feature>
<feature type="compositionally biased region" description="Basic residues" evidence="1">
    <location>
        <begin position="81"/>
        <end position="91"/>
    </location>
</feature>
<evidence type="ECO:0000313" key="3">
    <source>
        <dbReference type="EMBL" id="KAK5050731.1"/>
    </source>
</evidence>
<dbReference type="InterPro" id="IPR012816">
    <property type="entry name" value="NADAR"/>
</dbReference>
<evidence type="ECO:0000313" key="4">
    <source>
        <dbReference type="Proteomes" id="UP001345691"/>
    </source>
</evidence>
<keyword evidence="4" id="KW-1185">Reference proteome</keyword>
<dbReference type="Pfam" id="PF08719">
    <property type="entry name" value="NADAR"/>
    <property type="match status" value="1"/>
</dbReference>
<feature type="compositionally biased region" description="Polar residues" evidence="1">
    <location>
        <begin position="68"/>
        <end position="80"/>
    </location>
</feature>
<gene>
    <name evidence="3" type="ORF">LTR69_010587</name>
</gene>
<dbReference type="Proteomes" id="UP001345691">
    <property type="component" value="Unassembled WGS sequence"/>
</dbReference>
<accession>A0ABR0IYG7</accession>
<evidence type="ECO:0000256" key="1">
    <source>
        <dbReference type="SAM" id="MobiDB-lite"/>
    </source>
</evidence>
<sequence length="437" mass="49123">MSEEQQYRMRLSSRDTPYHSSTTINTTEVASLAASLKEAASKSFSSSPTRSHHRRRFSDEQNRERKSPNSQSRNQTATHSQRPRSPQHRNQKPTNDTTDNKNGVRAWQRSAESAGGHGNIKSDKRISSTSPKHRRGNSNARIDKNTTPRNSSPRPSSRVNGSGTQSHNNHQPRQQQKQTPTARGTRITAEHILFWGGPLSNWNVGSPFSGRRAMDLLISRLEEAGIKQHPSRTALTTELMARHDFVCGEQFMMACKGWLFERMIPGAELDTSSMHDTQIQRLCNKILHLKDNTQRQAQADATAASENQQADIQIDYEALHNGTMASCINAPSPRDQKAIGRRARGFNEALWTKASTHVVVAGSIARAEVDSELRALYNGASRNRKFVEGSPVDRTWGIGLKWDDPRACDEKNWKGENRLGKCHDLAAKYIRDGEKWR</sequence>
<dbReference type="Gene3D" id="1.10.357.40">
    <property type="entry name" value="YbiA-like"/>
    <property type="match status" value="1"/>
</dbReference>
<feature type="compositionally biased region" description="Basic and acidic residues" evidence="1">
    <location>
        <begin position="57"/>
        <end position="67"/>
    </location>
</feature>
<feature type="domain" description="NADAR" evidence="2">
    <location>
        <begin position="324"/>
        <end position="422"/>
    </location>
</feature>
<name>A0ABR0IYG7_9EURO</name>
<feature type="compositionally biased region" description="Polar residues" evidence="1">
    <location>
        <begin position="159"/>
        <end position="182"/>
    </location>
</feature>
<protein>
    <recommendedName>
        <fullName evidence="2">NADAR domain-containing protein</fullName>
    </recommendedName>
</protein>
<evidence type="ECO:0000259" key="2">
    <source>
        <dbReference type="Pfam" id="PF08719"/>
    </source>
</evidence>
<feature type="compositionally biased region" description="Low complexity" evidence="1">
    <location>
        <begin position="147"/>
        <end position="158"/>
    </location>
</feature>
<comment type="caution">
    <text evidence="3">The sequence shown here is derived from an EMBL/GenBank/DDBJ whole genome shotgun (WGS) entry which is preliminary data.</text>
</comment>
<dbReference type="InterPro" id="IPR037238">
    <property type="entry name" value="YbiA-like_sf"/>
</dbReference>
<reference evidence="3 4" key="1">
    <citation type="submission" date="2023-08" db="EMBL/GenBank/DDBJ databases">
        <title>Black Yeasts Isolated from many extreme environments.</title>
        <authorList>
            <person name="Coleine C."/>
            <person name="Stajich J.E."/>
            <person name="Selbmann L."/>
        </authorList>
    </citation>
    <scope>NUCLEOTIDE SEQUENCE [LARGE SCALE GENOMIC DNA]</scope>
    <source>
        <strain evidence="3 4">CCFEE 6328</strain>
    </source>
</reference>
<dbReference type="EMBL" id="JAVRRF010000037">
    <property type="protein sequence ID" value="KAK5050731.1"/>
    <property type="molecule type" value="Genomic_DNA"/>
</dbReference>
<feature type="compositionally biased region" description="Polar residues" evidence="1">
    <location>
        <begin position="18"/>
        <end position="29"/>
    </location>
</feature>